<dbReference type="RefSeq" id="WP_077116431.1">
    <property type="nucleotide sequence ID" value="NZ_LOKT01000017.1"/>
</dbReference>
<dbReference type="PANTHER" id="PTHR30055:SF234">
    <property type="entry name" value="HTH-TYPE TRANSCRIPTIONAL REGULATOR BETI"/>
    <property type="match status" value="1"/>
</dbReference>
<comment type="caution">
    <text evidence="6">The sequence shown here is derived from an EMBL/GenBank/DDBJ whole genome shotgun (WGS) entry which is preliminary data.</text>
</comment>
<dbReference type="InterPro" id="IPR049445">
    <property type="entry name" value="TetR_SbtR-like_C"/>
</dbReference>
<dbReference type="SUPFAM" id="SSF48498">
    <property type="entry name" value="Tetracyclin repressor-like, C-terminal domain"/>
    <property type="match status" value="1"/>
</dbReference>
<sequence length="193" mass="20876">MTKPLRRDAARNRAKVLSAAAEVFSEQGLQGSLEEVARRAGVGIGTVYNHFGNRETLIDELLPARLTEVDELAAEAAEEPDAWRALTGFIAALLGRMDTDRALLEALTRDRPAAEQIAQACRRGVTHLEKLLERARSAEALRADATDTDVLNLILALSLLGSAAGPQARQRSLELALDGLRPQVFRSAADGRN</sequence>
<dbReference type="STRING" id="1538463.B0T36_22070"/>
<dbReference type="InterPro" id="IPR036271">
    <property type="entry name" value="Tet_transcr_reg_TetR-rel_C_sf"/>
</dbReference>
<dbReference type="InterPro" id="IPR009057">
    <property type="entry name" value="Homeodomain-like_sf"/>
</dbReference>
<keyword evidence="1" id="KW-0805">Transcription regulation</keyword>
<feature type="domain" description="HTH tetR-type" evidence="5">
    <location>
        <begin position="10"/>
        <end position="69"/>
    </location>
</feature>
<reference evidence="6 7" key="1">
    <citation type="journal article" date="2016" name="Antonie Van Leeuwenhoek">
        <title>Nocardia donostiensis sp. nov., isolated from human respiratory specimens.</title>
        <authorList>
            <person name="Ercibengoa M."/>
            <person name="Bell M."/>
            <person name="Marimon J.M."/>
            <person name="Humrighouse B."/>
            <person name="Klenk H.P."/>
            <person name="Potter G."/>
            <person name="Perez-Trallero E."/>
        </authorList>
    </citation>
    <scope>NUCLEOTIDE SEQUENCE [LARGE SCALE GENOMIC DNA]</scope>
    <source>
        <strain evidence="6 7">X1655</strain>
    </source>
</reference>
<dbReference type="Pfam" id="PF21597">
    <property type="entry name" value="TetR_C_43"/>
    <property type="match status" value="1"/>
</dbReference>
<dbReference type="PROSITE" id="PS50977">
    <property type="entry name" value="HTH_TETR_2"/>
    <property type="match status" value="1"/>
</dbReference>
<dbReference type="InterPro" id="IPR001647">
    <property type="entry name" value="HTH_TetR"/>
</dbReference>
<dbReference type="OrthoDB" id="9795011at2"/>
<accession>A0A1W0B748</accession>
<feature type="DNA-binding region" description="H-T-H motif" evidence="4">
    <location>
        <begin position="32"/>
        <end position="51"/>
    </location>
</feature>
<dbReference type="GO" id="GO:0000976">
    <property type="term" value="F:transcription cis-regulatory region binding"/>
    <property type="evidence" value="ECO:0007669"/>
    <property type="project" value="TreeGrafter"/>
</dbReference>
<dbReference type="PRINTS" id="PR00455">
    <property type="entry name" value="HTHTETR"/>
</dbReference>
<proteinExistence type="predicted"/>
<dbReference type="GO" id="GO:0003700">
    <property type="term" value="F:DNA-binding transcription factor activity"/>
    <property type="evidence" value="ECO:0007669"/>
    <property type="project" value="TreeGrafter"/>
</dbReference>
<dbReference type="SUPFAM" id="SSF46689">
    <property type="entry name" value="Homeodomain-like"/>
    <property type="match status" value="1"/>
</dbReference>
<protein>
    <submittedName>
        <fullName evidence="6">TetR family transcriptional regulator</fullName>
    </submittedName>
</protein>
<dbReference type="EMBL" id="MUMY01000007">
    <property type="protein sequence ID" value="ONM48951.1"/>
    <property type="molecule type" value="Genomic_DNA"/>
</dbReference>
<dbReference type="Pfam" id="PF00440">
    <property type="entry name" value="TetR_N"/>
    <property type="match status" value="1"/>
</dbReference>
<dbReference type="PANTHER" id="PTHR30055">
    <property type="entry name" value="HTH-TYPE TRANSCRIPTIONAL REGULATOR RUTR"/>
    <property type="match status" value="1"/>
</dbReference>
<dbReference type="InterPro" id="IPR050109">
    <property type="entry name" value="HTH-type_TetR-like_transc_reg"/>
</dbReference>
<dbReference type="AlphaFoldDB" id="A0A1W0B748"/>
<keyword evidence="7" id="KW-1185">Reference proteome</keyword>
<evidence type="ECO:0000256" key="1">
    <source>
        <dbReference type="ARBA" id="ARBA00023015"/>
    </source>
</evidence>
<evidence type="ECO:0000259" key="5">
    <source>
        <dbReference type="PROSITE" id="PS50977"/>
    </source>
</evidence>
<evidence type="ECO:0000256" key="2">
    <source>
        <dbReference type="ARBA" id="ARBA00023125"/>
    </source>
</evidence>
<gene>
    <name evidence="6" type="ORF">B0T46_09885</name>
</gene>
<dbReference type="Gene3D" id="1.10.357.10">
    <property type="entry name" value="Tetracycline Repressor, domain 2"/>
    <property type="match status" value="1"/>
</dbReference>
<keyword evidence="2 4" id="KW-0238">DNA-binding</keyword>
<evidence type="ECO:0000313" key="6">
    <source>
        <dbReference type="EMBL" id="ONM48951.1"/>
    </source>
</evidence>
<evidence type="ECO:0000256" key="3">
    <source>
        <dbReference type="ARBA" id="ARBA00023163"/>
    </source>
</evidence>
<organism evidence="6 7">
    <name type="scientific">Nocardia donostiensis</name>
    <dbReference type="NCBI Taxonomy" id="1538463"/>
    <lineage>
        <taxon>Bacteria</taxon>
        <taxon>Bacillati</taxon>
        <taxon>Actinomycetota</taxon>
        <taxon>Actinomycetes</taxon>
        <taxon>Mycobacteriales</taxon>
        <taxon>Nocardiaceae</taxon>
        <taxon>Nocardia</taxon>
    </lineage>
</organism>
<evidence type="ECO:0000313" key="7">
    <source>
        <dbReference type="Proteomes" id="UP000188836"/>
    </source>
</evidence>
<keyword evidence="3" id="KW-0804">Transcription</keyword>
<dbReference type="Proteomes" id="UP000188836">
    <property type="component" value="Unassembled WGS sequence"/>
</dbReference>
<name>A0A1W0B748_9NOCA</name>
<evidence type="ECO:0000256" key="4">
    <source>
        <dbReference type="PROSITE-ProRule" id="PRU00335"/>
    </source>
</evidence>